<protein>
    <submittedName>
        <fullName evidence="1">Uncharacterized protein</fullName>
    </submittedName>
</protein>
<proteinExistence type="predicted"/>
<evidence type="ECO:0000313" key="1">
    <source>
        <dbReference type="EMBL" id="KKM72457.1"/>
    </source>
</evidence>
<name>A0A0F9MT91_9ZZZZ</name>
<organism evidence="1">
    <name type="scientific">marine sediment metagenome</name>
    <dbReference type="NCBI Taxonomy" id="412755"/>
    <lineage>
        <taxon>unclassified sequences</taxon>
        <taxon>metagenomes</taxon>
        <taxon>ecological metagenomes</taxon>
    </lineage>
</organism>
<reference evidence="1" key="1">
    <citation type="journal article" date="2015" name="Nature">
        <title>Complex archaea that bridge the gap between prokaryotes and eukaryotes.</title>
        <authorList>
            <person name="Spang A."/>
            <person name="Saw J.H."/>
            <person name="Jorgensen S.L."/>
            <person name="Zaremba-Niedzwiedzka K."/>
            <person name="Martijn J."/>
            <person name="Lind A.E."/>
            <person name="van Eijk R."/>
            <person name="Schleper C."/>
            <person name="Guy L."/>
            <person name="Ettema T.J."/>
        </authorList>
    </citation>
    <scope>NUCLEOTIDE SEQUENCE</scope>
</reference>
<gene>
    <name evidence="1" type="ORF">LCGC14_1420380</name>
</gene>
<sequence length="65" mass="7056">MSLIGLGKPKRPKIPAQPEPIEEVEVVEEDAAVAARKRKKKLVRGGRGQTILSGITALLKKRLGE</sequence>
<dbReference type="EMBL" id="LAZR01009468">
    <property type="protein sequence ID" value="KKM72457.1"/>
    <property type="molecule type" value="Genomic_DNA"/>
</dbReference>
<accession>A0A0F9MT91</accession>
<dbReference type="AlphaFoldDB" id="A0A0F9MT91"/>
<comment type="caution">
    <text evidence="1">The sequence shown here is derived from an EMBL/GenBank/DDBJ whole genome shotgun (WGS) entry which is preliminary data.</text>
</comment>